<reference evidence="1" key="2">
    <citation type="submission" date="2020-11" db="EMBL/GenBank/DDBJ databases">
        <authorList>
            <person name="McCartney M.A."/>
            <person name="Auch B."/>
            <person name="Kono T."/>
            <person name="Mallez S."/>
            <person name="Becker A."/>
            <person name="Gohl D.M."/>
            <person name="Silverstein K.A.T."/>
            <person name="Koren S."/>
            <person name="Bechman K.B."/>
            <person name="Herman A."/>
            <person name="Abrahante J.E."/>
            <person name="Garbe J."/>
        </authorList>
    </citation>
    <scope>NUCLEOTIDE SEQUENCE</scope>
    <source>
        <strain evidence="1">Duluth1</strain>
        <tissue evidence="1">Whole animal</tissue>
    </source>
</reference>
<evidence type="ECO:0000313" key="2">
    <source>
        <dbReference type="Proteomes" id="UP000828390"/>
    </source>
</evidence>
<name>A0A9D4L835_DREPO</name>
<reference evidence="1" key="1">
    <citation type="journal article" date="2019" name="bioRxiv">
        <title>The Genome of the Zebra Mussel, Dreissena polymorpha: A Resource for Invasive Species Research.</title>
        <authorList>
            <person name="McCartney M.A."/>
            <person name="Auch B."/>
            <person name="Kono T."/>
            <person name="Mallez S."/>
            <person name="Zhang Y."/>
            <person name="Obille A."/>
            <person name="Becker A."/>
            <person name="Abrahante J.E."/>
            <person name="Garbe J."/>
            <person name="Badalamenti J.P."/>
            <person name="Herman A."/>
            <person name="Mangelson H."/>
            <person name="Liachko I."/>
            <person name="Sullivan S."/>
            <person name="Sone E.D."/>
            <person name="Koren S."/>
            <person name="Silverstein K.A.T."/>
            <person name="Beckman K.B."/>
            <person name="Gohl D.M."/>
        </authorList>
    </citation>
    <scope>NUCLEOTIDE SEQUENCE</scope>
    <source>
        <strain evidence="1">Duluth1</strain>
        <tissue evidence="1">Whole animal</tissue>
    </source>
</reference>
<comment type="caution">
    <text evidence="1">The sequence shown here is derived from an EMBL/GenBank/DDBJ whole genome shotgun (WGS) entry which is preliminary data.</text>
</comment>
<gene>
    <name evidence="1" type="ORF">DPMN_096112</name>
</gene>
<dbReference type="Proteomes" id="UP000828390">
    <property type="component" value="Unassembled WGS sequence"/>
</dbReference>
<accession>A0A9D4L835</accession>
<sequence>METVKRAKAFSDREIKVITDFMKENIHKLRANHGSGGPGERRRMWVPSIQPMTEGNPRTQKKSLVTRRWSSSLVGNLMKRSFSPKIASTTAVITRETVAMSTPKVSPIT</sequence>
<protein>
    <submittedName>
        <fullName evidence="1">Uncharacterized protein</fullName>
    </submittedName>
</protein>
<evidence type="ECO:0000313" key="1">
    <source>
        <dbReference type="EMBL" id="KAH3853583.1"/>
    </source>
</evidence>
<dbReference type="EMBL" id="JAIWYP010000003">
    <property type="protein sequence ID" value="KAH3853583.1"/>
    <property type="molecule type" value="Genomic_DNA"/>
</dbReference>
<keyword evidence="2" id="KW-1185">Reference proteome</keyword>
<dbReference type="AlphaFoldDB" id="A0A9D4L835"/>
<proteinExistence type="predicted"/>
<organism evidence="1 2">
    <name type="scientific">Dreissena polymorpha</name>
    <name type="common">Zebra mussel</name>
    <name type="synonym">Mytilus polymorpha</name>
    <dbReference type="NCBI Taxonomy" id="45954"/>
    <lineage>
        <taxon>Eukaryota</taxon>
        <taxon>Metazoa</taxon>
        <taxon>Spiralia</taxon>
        <taxon>Lophotrochozoa</taxon>
        <taxon>Mollusca</taxon>
        <taxon>Bivalvia</taxon>
        <taxon>Autobranchia</taxon>
        <taxon>Heteroconchia</taxon>
        <taxon>Euheterodonta</taxon>
        <taxon>Imparidentia</taxon>
        <taxon>Neoheterodontei</taxon>
        <taxon>Myida</taxon>
        <taxon>Dreissenoidea</taxon>
        <taxon>Dreissenidae</taxon>
        <taxon>Dreissena</taxon>
    </lineage>
</organism>